<accession>A0A2J6SNQ9</accession>
<dbReference type="RefSeq" id="XP_024729309.1">
    <property type="nucleotide sequence ID" value="XM_024881634.1"/>
</dbReference>
<feature type="transmembrane region" description="Helical" evidence="2">
    <location>
        <begin position="392"/>
        <end position="411"/>
    </location>
</feature>
<dbReference type="EMBL" id="KZ613905">
    <property type="protein sequence ID" value="PMD52405.1"/>
    <property type="molecule type" value="Genomic_DNA"/>
</dbReference>
<protein>
    <recommendedName>
        <fullName evidence="3">DUF6594 domain-containing protein</fullName>
    </recommendedName>
</protein>
<feature type="domain" description="DUF6594" evidence="3">
    <location>
        <begin position="147"/>
        <end position="405"/>
    </location>
</feature>
<dbReference type="Proteomes" id="UP000235371">
    <property type="component" value="Unassembled WGS sequence"/>
</dbReference>
<keyword evidence="5" id="KW-1185">Reference proteome</keyword>
<feature type="transmembrane region" description="Helical" evidence="2">
    <location>
        <begin position="336"/>
        <end position="359"/>
    </location>
</feature>
<evidence type="ECO:0000313" key="4">
    <source>
        <dbReference type="EMBL" id="PMD52405.1"/>
    </source>
</evidence>
<proteinExistence type="predicted"/>
<dbReference type="InterPro" id="IPR046529">
    <property type="entry name" value="DUF6594"/>
</dbReference>
<evidence type="ECO:0000313" key="5">
    <source>
        <dbReference type="Proteomes" id="UP000235371"/>
    </source>
</evidence>
<keyword evidence="2" id="KW-1133">Transmembrane helix</keyword>
<evidence type="ECO:0000256" key="1">
    <source>
        <dbReference type="SAM" id="MobiDB-lite"/>
    </source>
</evidence>
<dbReference type="AlphaFoldDB" id="A0A2J6SNQ9"/>
<organism evidence="4 5">
    <name type="scientific">Hyaloscypha bicolor E</name>
    <dbReference type="NCBI Taxonomy" id="1095630"/>
    <lineage>
        <taxon>Eukaryota</taxon>
        <taxon>Fungi</taxon>
        <taxon>Dikarya</taxon>
        <taxon>Ascomycota</taxon>
        <taxon>Pezizomycotina</taxon>
        <taxon>Leotiomycetes</taxon>
        <taxon>Helotiales</taxon>
        <taxon>Hyaloscyphaceae</taxon>
        <taxon>Hyaloscypha</taxon>
        <taxon>Hyaloscypha bicolor</taxon>
    </lineage>
</organism>
<feature type="compositionally biased region" description="Polar residues" evidence="1">
    <location>
        <begin position="1"/>
        <end position="18"/>
    </location>
</feature>
<dbReference type="InParanoid" id="A0A2J6SNQ9"/>
<feature type="region of interest" description="Disordered" evidence="1">
    <location>
        <begin position="1"/>
        <end position="55"/>
    </location>
</feature>
<keyword evidence="2" id="KW-0812">Transmembrane</keyword>
<keyword evidence="2" id="KW-0472">Membrane</keyword>
<feature type="transmembrane region" description="Helical" evidence="2">
    <location>
        <begin position="366"/>
        <end position="386"/>
    </location>
</feature>
<name>A0A2J6SNQ9_9HELO</name>
<dbReference type="OrthoDB" id="3533814at2759"/>
<sequence length="417" mass="47040">MSQASAPTLRLNHSSSDGSCVDPYDKAEQGFQIGLEDPSVARPPQEPKKTFSFRSSLRSSDSTLVGFPSHEDFVDDPRRPLPRQDISTISAPGSCTTAWTTRCLNELPRLSFLRPSSEKLRGPPPADLQPGYDQFQFECYDKYPNGWPRVAAFLESCDSFSIYRRFGHAHSRLLVTHECNITDLETQLQKLDKNDDEGGPDTQFRLKTRYHEEGFDTTKRDLEEKLEKELLAYDALLLNHHRLKSLDATPNGDHHSVFKWIWQNQPLDMGEYNWIFHPGDFVSMVSPRTNQFENSIRRYLHNFSNSPVKSFFKSASRVHETKDDSVEFFSQSRINAVARLVAVFFAVSVLFIPVILFLLTSMSKACMLAVVLVFVLAFSIIISVVVEVSFQEIFIGTATYCAVLATFLGNLGGATAG</sequence>
<evidence type="ECO:0000259" key="3">
    <source>
        <dbReference type="Pfam" id="PF20237"/>
    </source>
</evidence>
<evidence type="ECO:0000256" key="2">
    <source>
        <dbReference type="SAM" id="Phobius"/>
    </source>
</evidence>
<reference evidence="4 5" key="1">
    <citation type="submission" date="2016-04" db="EMBL/GenBank/DDBJ databases">
        <title>A degradative enzymes factory behind the ericoid mycorrhizal symbiosis.</title>
        <authorList>
            <consortium name="DOE Joint Genome Institute"/>
            <person name="Martino E."/>
            <person name="Morin E."/>
            <person name="Grelet G."/>
            <person name="Kuo A."/>
            <person name="Kohler A."/>
            <person name="Daghino S."/>
            <person name="Barry K."/>
            <person name="Choi C."/>
            <person name="Cichocki N."/>
            <person name="Clum A."/>
            <person name="Copeland A."/>
            <person name="Hainaut M."/>
            <person name="Haridas S."/>
            <person name="Labutti K."/>
            <person name="Lindquist E."/>
            <person name="Lipzen A."/>
            <person name="Khouja H.-R."/>
            <person name="Murat C."/>
            <person name="Ohm R."/>
            <person name="Olson A."/>
            <person name="Spatafora J."/>
            <person name="Veneault-Fourrey C."/>
            <person name="Henrissat B."/>
            <person name="Grigoriev I."/>
            <person name="Martin F."/>
            <person name="Perotto S."/>
        </authorList>
    </citation>
    <scope>NUCLEOTIDE SEQUENCE [LARGE SCALE GENOMIC DNA]</scope>
    <source>
        <strain evidence="4 5">E</strain>
    </source>
</reference>
<dbReference type="PANTHER" id="PTHR34502">
    <property type="entry name" value="DUF6594 DOMAIN-CONTAINING PROTEIN-RELATED"/>
    <property type="match status" value="1"/>
</dbReference>
<dbReference type="PANTHER" id="PTHR34502:SF3">
    <property type="entry name" value="DUF6594 DOMAIN-CONTAINING PROTEIN"/>
    <property type="match status" value="1"/>
</dbReference>
<dbReference type="Pfam" id="PF20237">
    <property type="entry name" value="DUF6594"/>
    <property type="match status" value="1"/>
</dbReference>
<gene>
    <name evidence="4" type="ORF">K444DRAFT_620053</name>
</gene>
<dbReference type="GeneID" id="36589711"/>